<keyword evidence="10" id="KW-0119">Carbohydrate metabolism</keyword>
<dbReference type="PANTHER" id="PTHR10457:SF7">
    <property type="entry name" value="GALACTOKINASE-RELATED"/>
    <property type="match status" value="1"/>
</dbReference>
<dbReference type="InterPro" id="IPR013750">
    <property type="entry name" value="GHMP_kinase_C_dom"/>
</dbReference>
<dbReference type="GO" id="GO:0046872">
    <property type="term" value="F:metal ion binding"/>
    <property type="evidence" value="ECO:0007669"/>
    <property type="project" value="UniProtKB-KW"/>
</dbReference>
<dbReference type="InterPro" id="IPR000705">
    <property type="entry name" value="Galactokinase"/>
</dbReference>
<dbReference type="PANTHER" id="PTHR10457">
    <property type="entry name" value="MEVALONATE KINASE/GALACTOKINASE"/>
    <property type="match status" value="1"/>
</dbReference>
<evidence type="ECO:0000256" key="1">
    <source>
        <dbReference type="ARBA" id="ARBA00006566"/>
    </source>
</evidence>
<evidence type="ECO:0000256" key="11">
    <source>
        <dbReference type="NCBIfam" id="TIGR00131"/>
    </source>
</evidence>
<dbReference type="GO" id="GO:0006012">
    <property type="term" value="P:galactose metabolic process"/>
    <property type="evidence" value="ECO:0007669"/>
    <property type="project" value="UniProtKB-UniRule"/>
</dbReference>
<feature type="domain" description="GHMP kinase C-terminal" evidence="13">
    <location>
        <begin position="295"/>
        <end position="377"/>
    </location>
</feature>
<dbReference type="InterPro" id="IPR019741">
    <property type="entry name" value="Galactokinase_CS"/>
</dbReference>
<keyword evidence="8" id="KW-0460">Magnesium</keyword>
<keyword evidence="5" id="KW-0547">Nucleotide-binding</keyword>
<dbReference type="AlphaFoldDB" id="A0A2Z4YB12"/>
<keyword evidence="3" id="KW-0808">Transferase</keyword>
<evidence type="ECO:0000256" key="3">
    <source>
        <dbReference type="ARBA" id="ARBA00022679"/>
    </source>
</evidence>
<evidence type="ECO:0000259" key="12">
    <source>
        <dbReference type="Pfam" id="PF00288"/>
    </source>
</evidence>
<dbReference type="InterPro" id="IPR036554">
    <property type="entry name" value="GHMP_kinase_C_sf"/>
</dbReference>
<dbReference type="InterPro" id="IPR006203">
    <property type="entry name" value="GHMP_knse_ATP-bd_CS"/>
</dbReference>
<organism evidence="15 16">
    <name type="scientific">Sumerlaea chitinivorans</name>
    <dbReference type="NCBI Taxonomy" id="2250252"/>
    <lineage>
        <taxon>Bacteria</taxon>
        <taxon>Candidatus Sumerlaeota</taxon>
        <taxon>Candidatus Sumerlaeia</taxon>
        <taxon>Candidatus Sumerlaeales</taxon>
        <taxon>Candidatus Sumerlaeaceae</taxon>
        <taxon>Candidatus Sumerlaea</taxon>
    </lineage>
</organism>
<dbReference type="Gene3D" id="3.30.70.890">
    <property type="entry name" value="GHMP kinase, C-terminal domain"/>
    <property type="match status" value="1"/>
</dbReference>
<dbReference type="KEGG" id="schv:BRCON_2813"/>
<keyword evidence="9" id="KW-0299">Galactose metabolism</keyword>
<evidence type="ECO:0000256" key="4">
    <source>
        <dbReference type="ARBA" id="ARBA00022723"/>
    </source>
</evidence>
<keyword evidence="2" id="KW-0963">Cytoplasm</keyword>
<feature type="domain" description="Galactokinase N-terminal" evidence="14">
    <location>
        <begin position="10"/>
        <end position="58"/>
    </location>
</feature>
<sequence>MIAPLTQVEGFIKVFGSPPRWASFAPGRVNLIGEHTDYNGGRVMPCAVHLGVTMLAQPASGDAARIVTCAPNGTSPLPQSSEFVWPQGVSAESLFDQPPRWKNYLLAVAVVLRENGIEVPALDVLIVSDLPTGAGLSSSAALELAYAYLVTSIVGAHVDLRQLALLCQRAEHSPGVGVRCGIMDQFASALGHDGQLLFLDCDSLDYEYVPFDSGQYLLAILDSRVPRELAGSAYNRRRQECEEALEMLRAYTGRPLRNLCEVSRAELDAVRGVFPTTLWRRALHVVEEHARVFAMAEALRAGKWQEAGQILCASHESLRNYFEVSCPELDELVEIAMSVNGVLGARLTGAGFGGCVIALVEQQAFHALVEAATQHYYEPKGIASATFATKPSYGPVFETLG</sequence>
<dbReference type="InterPro" id="IPR020568">
    <property type="entry name" value="Ribosomal_Su5_D2-typ_SF"/>
</dbReference>
<gene>
    <name evidence="15" type="ORF">BRCON_2813</name>
</gene>
<evidence type="ECO:0000313" key="15">
    <source>
        <dbReference type="EMBL" id="AXA37555.1"/>
    </source>
</evidence>
<evidence type="ECO:0000259" key="13">
    <source>
        <dbReference type="Pfam" id="PF08544"/>
    </source>
</evidence>
<comment type="similarity">
    <text evidence="1">Belongs to the GHMP kinase family. GalK subfamily.</text>
</comment>
<dbReference type="Pfam" id="PF00288">
    <property type="entry name" value="GHMP_kinases_N"/>
    <property type="match status" value="1"/>
</dbReference>
<dbReference type="FunFam" id="3.30.70.890:FF:000001">
    <property type="entry name" value="Galactokinase"/>
    <property type="match status" value="1"/>
</dbReference>
<dbReference type="EMBL" id="CP030759">
    <property type="protein sequence ID" value="AXA37555.1"/>
    <property type="molecule type" value="Genomic_DNA"/>
</dbReference>
<evidence type="ECO:0000256" key="2">
    <source>
        <dbReference type="ARBA" id="ARBA00022490"/>
    </source>
</evidence>
<dbReference type="GO" id="GO:0005829">
    <property type="term" value="C:cytosol"/>
    <property type="evidence" value="ECO:0007669"/>
    <property type="project" value="TreeGrafter"/>
</dbReference>
<evidence type="ECO:0000313" key="16">
    <source>
        <dbReference type="Proteomes" id="UP000262583"/>
    </source>
</evidence>
<keyword evidence="7" id="KW-0067">ATP-binding</keyword>
<accession>A0A2Z4YB12</accession>
<reference evidence="15 16" key="1">
    <citation type="submission" date="2018-05" db="EMBL/GenBank/DDBJ databases">
        <title>A metagenomic window into the 2 km-deep terrestrial subsurface aquifer revealed taxonomically and functionally diverse microbial community comprising novel uncultured bacterial lineages.</title>
        <authorList>
            <person name="Kadnikov V.V."/>
            <person name="Mardanov A.V."/>
            <person name="Beletsky A.V."/>
            <person name="Banks D."/>
            <person name="Pimenov N.V."/>
            <person name="Frank Y.A."/>
            <person name="Karnachuk O.V."/>
            <person name="Ravin N.V."/>
        </authorList>
    </citation>
    <scope>NUCLEOTIDE SEQUENCE [LARGE SCALE GENOMIC DNA]</scope>
    <source>
        <strain evidence="15">BY</strain>
    </source>
</reference>
<evidence type="ECO:0000256" key="9">
    <source>
        <dbReference type="ARBA" id="ARBA00023144"/>
    </source>
</evidence>
<dbReference type="NCBIfam" id="TIGR00131">
    <property type="entry name" value="gal_kin"/>
    <property type="match status" value="1"/>
</dbReference>
<dbReference type="Gene3D" id="3.30.230.10">
    <property type="match status" value="1"/>
</dbReference>
<proteinExistence type="inferred from homology"/>
<dbReference type="InterPro" id="IPR014721">
    <property type="entry name" value="Ribsml_uS5_D2-typ_fold_subgr"/>
</dbReference>
<keyword evidence="4" id="KW-0479">Metal-binding</keyword>
<dbReference type="SUPFAM" id="SSF55060">
    <property type="entry name" value="GHMP Kinase, C-terminal domain"/>
    <property type="match status" value="1"/>
</dbReference>
<evidence type="ECO:0000256" key="5">
    <source>
        <dbReference type="ARBA" id="ARBA00022741"/>
    </source>
</evidence>
<dbReference type="InterPro" id="IPR019539">
    <property type="entry name" value="GalKase_N"/>
</dbReference>
<dbReference type="GO" id="GO:0005524">
    <property type="term" value="F:ATP binding"/>
    <property type="evidence" value="ECO:0007669"/>
    <property type="project" value="UniProtKB-UniRule"/>
</dbReference>
<dbReference type="InterPro" id="IPR006206">
    <property type="entry name" value="Mevalonate/galactokinase"/>
</dbReference>
<dbReference type="SUPFAM" id="SSF54211">
    <property type="entry name" value="Ribosomal protein S5 domain 2-like"/>
    <property type="match status" value="1"/>
</dbReference>
<dbReference type="FunFam" id="3.30.230.10:FF:000017">
    <property type="entry name" value="Galactokinase"/>
    <property type="match status" value="1"/>
</dbReference>
<dbReference type="GO" id="GO:0004335">
    <property type="term" value="F:galactokinase activity"/>
    <property type="evidence" value="ECO:0007669"/>
    <property type="project" value="UniProtKB-UniRule"/>
</dbReference>
<name>A0A2Z4YB12_SUMC1</name>
<evidence type="ECO:0000256" key="8">
    <source>
        <dbReference type="ARBA" id="ARBA00022842"/>
    </source>
</evidence>
<dbReference type="PRINTS" id="PR00959">
    <property type="entry name" value="MEVGALKINASE"/>
</dbReference>
<dbReference type="InterPro" id="IPR006204">
    <property type="entry name" value="GHMP_kinase_N_dom"/>
</dbReference>
<evidence type="ECO:0000259" key="14">
    <source>
        <dbReference type="Pfam" id="PF10509"/>
    </source>
</evidence>
<dbReference type="Pfam" id="PF08544">
    <property type="entry name" value="GHMP_kinases_C"/>
    <property type="match status" value="1"/>
</dbReference>
<dbReference type="Pfam" id="PF10509">
    <property type="entry name" value="GalKase_gal_bdg"/>
    <property type="match status" value="1"/>
</dbReference>
<dbReference type="PROSITE" id="PS00106">
    <property type="entry name" value="GALACTOKINASE"/>
    <property type="match status" value="1"/>
</dbReference>
<evidence type="ECO:0000256" key="6">
    <source>
        <dbReference type="ARBA" id="ARBA00022777"/>
    </source>
</evidence>
<feature type="domain" description="GHMP kinase N-terminal" evidence="12">
    <location>
        <begin position="103"/>
        <end position="191"/>
    </location>
</feature>
<dbReference type="Proteomes" id="UP000262583">
    <property type="component" value="Chromosome"/>
</dbReference>
<dbReference type="PRINTS" id="PR00473">
    <property type="entry name" value="GALCTOKINASE"/>
</dbReference>
<protein>
    <recommendedName>
        <fullName evidence="11">Galactokinase</fullName>
        <ecNumber evidence="11">2.7.1.6</ecNumber>
    </recommendedName>
</protein>
<evidence type="ECO:0000256" key="10">
    <source>
        <dbReference type="ARBA" id="ARBA00023277"/>
    </source>
</evidence>
<keyword evidence="6 15" id="KW-0418">Kinase</keyword>
<evidence type="ECO:0000256" key="7">
    <source>
        <dbReference type="ARBA" id="ARBA00022840"/>
    </source>
</evidence>
<dbReference type="EC" id="2.7.1.6" evidence="11"/>
<dbReference type="PIRSF" id="PIRSF000530">
    <property type="entry name" value="Galactokinase"/>
    <property type="match status" value="1"/>
</dbReference>
<dbReference type="PROSITE" id="PS00627">
    <property type="entry name" value="GHMP_KINASES_ATP"/>
    <property type="match status" value="1"/>
</dbReference>